<sequence>MKSFARALVAVGVAAGVCVSGLPVAGAAGVDFLPWPLPVWGGEVSQPDRGVHKTTSDGWGLHVEKSGERVFLAPALDGSVTTGQTYGSMNFRAWIDGQGEPELDAMSFEAGYQIGCGVSIPGGVDAELAGALGSSPTMRLGGEAGPSVSVKLPNVQGVDVSADARGKAEVGVDGKAEVAPTVSAHLEPGAITNVVLVDKQIDPGYKRVAGGFEGADIQIHGCLGPVSVRSYATVHTASATSMDAITVYGDPQRIR</sequence>
<reference evidence="2" key="1">
    <citation type="submission" date="2022-01" db="EMBL/GenBank/DDBJ databases">
        <title>Corynebacterium sp. nov isolated from isolated from the feces of the greater white-fronted geese (Anser albifrons) at Poyang Lake, PR China.</title>
        <authorList>
            <person name="Liu Q."/>
        </authorList>
    </citation>
    <scope>NUCLEOTIDE SEQUENCE</scope>
    <source>
        <strain evidence="2">JCM 32435</strain>
    </source>
</reference>
<dbReference type="RefSeq" id="WP_236119329.1">
    <property type="nucleotide sequence ID" value="NZ_JAKGSI010000004.1"/>
</dbReference>
<accession>A0A9X1U151</accession>
<organism evidence="2 3">
    <name type="scientific">Corynebacterium uropygiale</name>
    <dbReference type="NCBI Taxonomy" id="1775911"/>
    <lineage>
        <taxon>Bacteria</taxon>
        <taxon>Bacillati</taxon>
        <taxon>Actinomycetota</taxon>
        <taxon>Actinomycetes</taxon>
        <taxon>Mycobacteriales</taxon>
        <taxon>Corynebacteriaceae</taxon>
        <taxon>Corynebacterium</taxon>
    </lineage>
</organism>
<proteinExistence type="predicted"/>
<feature type="chain" id="PRO_5040970455" evidence="1">
    <location>
        <begin position="28"/>
        <end position="255"/>
    </location>
</feature>
<evidence type="ECO:0000256" key="1">
    <source>
        <dbReference type="SAM" id="SignalP"/>
    </source>
</evidence>
<dbReference type="AlphaFoldDB" id="A0A9X1U151"/>
<protein>
    <submittedName>
        <fullName evidence="2">MspA family porin</fullName>
    </submittedName>
</protein>
<dbReference type="InterPro" id="IPR015286">
    <property type="entry name" value="Porin_fam_mycobact-type"/>
</dbReference>
<evidence type="ECO:0000313" key="2">
    <source>
        <dbReference type="EMBL" id="MCF4007188.1"/>
    </source>
</evidence>
<feature type="signal peptide" evidence="1">
    <location>
        <begin position="1"/>
        <end position="27"/>
    </location>
</feature>
<evidence type="ECO:0000313" key="3">
    <source>
        <dbReference type="Proteomes" id="UP001139336"/>
    </source>
</evidence>
<keyword evidence="3" id="KW-1185">Reference proteome</keyword>
<gene>
    <name evidence="2" type="ORF">L1O03_08380</name>
</gene>
<dbReference type="Pfam" id="PF09203">
    <property type="entry name" value="MspA"/>
    <property type="match status" value="1"/>
</dbReference>
<dbReference type="EMBL" id="JAKGSI010000004">
    <property type="protein sequence ID" value="MCF4007188.1"/>
    <property type="molecule type" value="Genomic_DNA"/>
</dbReference>
<dbReference type="Gene3D" id="2.60.40.1650">
    <property type="entry name" value="Porin MspA (Ig-like beta-sandwich domain)"/>
    <property type="match status" value="2"/>
</dbReference>
<keyword evidence="1" id="KW-0732">Signal</keyword>
<dbReference type="Proteomes" id="UP001139336">
    <property type="component" value="Unassembled WGS sequence"/>
</dbReference>
<comment type="caution">
    <text evidence="2">The sequence shown here is derived from an EMBL/GenBank/DDBJ whole genome shotgun (WGS) entry which is preliminary data.</text>
</comment>
<name>A0A9X1U151_9CORY</name>